<evidence type="ECO:0000313" key="1">
    <source>
        <dbReference type="EMBL" id="GAI24696.1"/>
    </source>
</evidence>
<dbReference type="AlphaFoldDB" id="X1N352"/>
<gene>
    <name evidence="1" type="ORF">S06H3_31841</name>
</gene>
<sequence length="190" mass="21876">MPFLTLNGTTEYLSATAGDTGNLDFTNQPYSLGGWFWFTSGLRDDKTLMCRFVLDNNGWELYQYKTGSINLRHHHAATIPPGSEDPRSGCYSYGWSFGKWWFMGLSRVGASAQFYRGDIDSFIGEVDTTVQIGGLIDPESCTTTLYIGTDPTFINDLYGRLWRPRAWFNRAITEIEWQQIWEKEVEWFRS</sequence>
<comment type="caution">
    <text evidence="1">The sequence shown here is derived from an EMBL/GenBank/DDBJ whole genome shotgun (WGS) entry which is preliminary data.</text>
</comment>
<dbReference type="EMBL" id="BARV01018878">
    <property type="protein sequence ID" value="GAI24696.1"/>
    <property type="molecule type" value="Genomic_DNA"/>
</dbReference>
<reference evidence="1" key="1">
    <citation type="journal article" date="2014" name="Front. Microbiol.">
        <title>High frequency of phylogenetically diverse reductive dehalogenase-homologous genes in deep subseafloor sedimentary metagenomes.</title>
        <authorList>
            <person name="Kawai M."/>
            <person name="Futagami T."/>
            <person name="Toyoda A."/>
            <person name="Takaki Y."/>
            <person name="Nishi S."/>
            <person name="Hori S."/>
            <person name="Arai W."/>
            <person name="Tsubouchi T."/>
            <person name="Morono Y."/>
            <person name="Uchiyama I."/>
            <person name="Ito T."/>
            <person name="Fujiyama A."/>
            <person name="Inagaki F."/>
            <person name="Takami H."/>
        </authorList>
    </citation>
    <scope>NUCLEOTIDE SEQUENCE</scope>
    <source>
        <strain evidence="1">Expedition CK06-06</strain>
    </source>
</reference>
<organism evidence="1">
    <name type="scientific">marine sediment metagenome</name>
    <dbReference type="NCBI Taxonomy" id="412755"/>
    <lineage>
        <taxon>unclassified sequences</taxon>
        <taxon>metagenomes</taxon>
        <taxon>ecological metagenomes</taxon>
    </lineage>
</organism>
<proteinExistence type="predicted"/>
<protein>
    <submittedName>
        <fullName evidence="1">Uncharacterized protein</fullName>
    </submittedName>
</protein>
<accession>X1N352</accession>
<name>X1N352_9ZZZZ</name>